<keyword evidence="4 7" id="KW-0472">Membrane</keyword>
<evidence type="ECO:0000256" key="1">
    <source>
        <dbReference type="ARBA" id="ARBA00022475"/>
    </source>
</evidence>
<comment type="similarity">
    <text evidence="7">Belongs to the transglycosylase MltG family.</text>
</comment>
<dbReference type="GO" id="GO:0009252">
    <property type="term" value="P:peptidoglycan biosynthetic process"/>
    <property type="evidence" value="ECO:0007669"/>
    <property type="project" value="UniProtKB-UniRule"/>
</dbReference>
<dbReference type="Pfam" id="PF02618">
    <property type="entry name" value="YceG"/>
    <property type="match status" value="1"/>
</dbReference>
<dbReference type="PANTHER" id="PTHR30518:SF2">
    <property type="entry name" value="ENDOLYTIC MUREIN TRANSGLYCOSYLASE"/>
    <property type="match status" value="1"/>
</dbReference>
<dbReference type="NCBIfam" id="TIGR00247">
    <property type="entry name" value="endolytic transglycosylase MltG"/>
    <property type="match status" value="1"/>
</dbReference>
<dbReference type="GO" id="GO:0008932">
    <property type="term" value="F:lytic endotransglycosylase activity"/>
    <property type="evidence" value="ECO:0007669"/>
    <property type="project" value="UniProtKB-UniRule"/>
</dbReference>
<evidence type="ECO:0000256" key="3">
    <source>
        <dbReference type="ARBA" id="ARBA00022989"/>
    </source>
</evidence>
<evidence type="ECO:0000313" key="9">
    <source>
        <dbReference type="EMBL" id="QGU02118.1"/>
    </source>
</evidence>
<reference evidence="10" key="1">
    <citation type="submission" date="2019-11" db="EMBL/GenBank/DDBJ databases">
        <title>Complete genome sequence of Corynebacterium kalinowskii 1959, a novel Corynebacterium species isolated from soil of a small paddock in Vilsendorf, Germany.</title>
        <authorList>
            <person name="Schaffert L."/>
            <person name="Ruwe M."/>
            <person name="Milse J."/>
            <person name="Hanuschka K."/>
            <person name="Ortseifen V."/>
            <person name="Droste J."/>
            <person name="Brandt D."/>
            <person name="Schlueter L."/>
            <person name="Kutter Y."/>
            <person name="Vinke S."/>
            <person name="Viehoefer P."/>
            <person name="Jacob L."/>
            <person name="Luebke N.-C."/>
            <person name="Schulte-Berndt E."/>
            <person name="Hain C."/>
            <person name="Linder M."/>
            <person name="Schmidt P."/>
            <person name="Wollenschlaeger L."/>
            <person name="Luttermann T."/>
            <person name="Thieme E."/>
            <person name="Hassa J."/>
            <person name="Haak M."/>
            <person name="Wittchen M."/>
            <person name="Mentz A."/>
            <person name="Persicke M."/>
            <person name="Busche T."/>
            <person name="Ruckert C."/>
        </authorList>
    </citation>
    <scope>NUCLEOTIDE SEQUENCE [LARGE SCALE GENOMIC DNA]</scope>
    <source>
        <strain evidence="10">1959</strain>
    </source>
</reference>
<evidence type="ECO:0000256" key="2">
    <source>
        <dbReference type="ARBA" id="ARBA00022692"/>
    </source>
</evidence>
<keyword evidence="10" id="KW-1185">Reference proteome</keyword>
<keyword evidence="6 7" id="KW-0961">Cell wall biogenesis/degradation</keyword>
<dbReference type="EC" id="4.2.2.29" evidence="7"/>
<dbReference type="HAMAP" id="MF_02065">
    <property type="entry name" value="MltG"/>
    <property type="match status" value="1"/>
</dbReference>
<evidence type="ECO:0000256" key="7">
    <source>
        <dbReference type="HAMAP-Rule" id="MF_02065"/>
    </source>
</evidence>
<dbReference type="RefSeq" id="WP_156192471.1">
    <property type="nucleotide sequence ID" value="NZ_CP046452.1"/>
</dbReference>
<dbReference type="GO" id="GO:0071555">
    <property type="term" value="P:cell wall organization"/>
    <property type="evidence" value="ECO:0007669"/>
    <property type="project" value="UniProtKB-KW"/>
</dbReference>
<evidence type="ECO:0000256" key="8">
    <source>
        <dbReference type="SAM" id="MobiDB-lite"/>
    </source>
</evidence>
<dbReference type="KEGG" id="ckw:CKALI_06245"/>
<keyword evidence="2 7" id="KW-0812">Transmembrane</keyword>
<dbReference type="AlphaFoldDB" id="A0A6B8W3V2"/>
<organism evidence="9 10">
    <name type="scientific">Corynebacterium kalinowskii</name>
    <dbReference type="NCBI Taxonomy" id="2675216"/>
    <lineage>
        <taxon>Bacteria</taxon>
        <taxon>Bacillati</taxon>
        <taxon>Actinomycetota</taxon>
        <taxon>Actinomycetes</taxon>
        <taxon>Mycobacteriales</taxon>
        <taxon>Corynebacteriaceae</taxon>
        <taxon>Corynebacterium</taxon>
    </lineage>
</organism>
<evidence type="ECO:0000256" key="4">
    <source>
        <dbReference type="ARBA" id="ARBA00023136"/>
    </source>
</evidence>
<dbReference type="PANTHER" id="PTHR30518">
    <property type="entry name" value="ENDOLYTIC MUREIN TRANSGLYCOSYLASE"/>
    <property type="match status" value="1"/>
</dbReference>
<evidence type="ECO:0000256" key="5">
    <source>
        <dbReference type="ARBA" id="ARBA00023239"/>
    </source>
</evidence>
<sequence length="383" mass="41856">MRMEPKYRKRRERGLAVLVACLLLLIGTVVYVAYVRANPPSLMDYQGTGNGEEVMVEIAEGETISELGPELVEAGVVKSNGAFQAAAGQNDSAANVTPGFYRVQKEMSAKEAVSALVNPQNKVELLQVPGGQTLADVRVVGGQLRKGIYSTIEEVTCKHSNNCVKVAQLEQVAATADPATLGVPEWAREVVAKRGNDPKRLEGLIIPGQYVINPQHDATAILQDLITRSAKQYEESGIVARSQAIGLSPYELLTAASLVEREAPRGDFDKVARVILNRLKEPMRLEFDSTVNYGLPEQEIATTDQDRARVTPWNTYAKDGLPETPISAASMEAIAAMENPAQGDWLFFVTIDKDGTTVFNRSFEDHQRDTQKSIDNGVLDSQR</sequence>
<comment type="catalytic activity">
    <reaction evidence="7">
        <text>a peptidoglycan chain = a peptidoglycan chain with N-acetyl-1,6-anhydromuramyl-[peptide] at the reducing end + a peptidoglycan chain with N-acetylglucosamine at the non-reducing end.</text>
        <dbReference type="EC" id="4.2.2.29"/>
    </reaction>
</comment>
<dbReference type="Gene3D" id="3.30.1490.480">
    <property type="entry name" value="Endolytic murein transglycosylase"/>
    <property type="match status" value="1"/>
</dbReference>
<keyword evidence="3 7" id="KW-1133">Transmembrane helix</keyword>
<dbReference type="GO" id="GO:0005886">
    <property type="term" value="C:plasma membrane"/>
    <property type="evidence" value="ECO:0007669"/>
    <property type="project" value="UniProtKB-UniRule"/>
</dbReference>
<dbReference type="EMBL" id="CP046452">
    <property type="protein sequence ID" value="QGU02118.1"/>
    <property type="molecule type" value="Genomic_DNA"/>
</dbReference>
<feature type="site" description="Important for catalytic activity" evidence="7">
    <location>
        <position position="262"/>
    </location>
</feature>
<gene>
    <name evidence="7" type="primary">mltG</name>
    <name evidence="9" type="ORF">CKALI_06245</name>
</gene>
<dbReference type="InterPro" id="IPR003770">
    <property type="entry name" value="MLTG-like"/>
</dbReference>
<dbReference type="Proteomes" id="UP000427071">
    <property type="component" value="Chromosome"/>
</dbReference>
<accession>A0A6B8W3V2</accession>
<keyword evidence="5 7" id="KW-0456">Lyase</keyword>
<evidence type="ECO:0000313" key="10">
    <source>
        <dbReference type="Proteomes" id="UP000427071"/>
    </source>
</evidence>
<feature type="region of interest" description="Disordered" evidence="8">
    <location>
        <begin position="364"/>
        <end position="383"/>
    </location>
</feature>
<keyword evidence="1 7" id="KW-1003">Cell membrane</keyword>
<name>A0A6B8W3V2_9CORY</name>
<protein>
    <recommendedName>
        <fullName evidence="7">Endolytic murein transglycosylase</fullName>
        <ecNumber evidence="7">4.2.2.29</ecNumber>
    </recommendedName>
    <alternativeName>
        <fullName evidence="7">Peptidoglycan lytic transglycosylase</fullName>
    </alternativeName>
    <alternativeName>
        <fullName evidence="7">Peptidoglycan polymerization terminase</fullName>
    </alternativeName>
</protein>
<comment type="function">
    <text evidence="7">Functions as a peptidoglycan terminase that cleaves nascent peptidoglycan strands endolytically to terminate their elongation.</text>
</comment>
<evidence type="ECO:0000256" key="6">
    <source>
        <dbReference type="ARBA" id="ARBA00023316"/>
    </source>
</evidence>
<proteinExistence type="inferred from homology"/>